<gene>
    <name evidence="1" type="ORF">METZ01_LOCUS89916</name>
</gene>
<sequence length="185" mass="21506">MSYKSENWKDKLEEVRAFTIQEEKPVEIKEEKSQVDEEIELLLQEIDEKAEVCPTCNHELNEGRALSLDQIKKKFKRDIAKLGGNLPKYRSPLEMALLRHAYEKGLIKTDNPDHADQVLDGLLDDMDEGVDKEVKEVKEEKISVEKTVEKLTEKNMLGRLAKQLRLNEQGKQQMFDYFENGSLKQ</sequence>
<dbReference type="EMBL" id="UINC01008225">
    <property type="protein sequence ID" value="SVA37062.1"/>
    <property type="molecule type" value="Genomic_DNA"/>
</dbReference>
<reference evidence="1" key="1">
    <citation type="submission" date="2018-05" db="EMBL/GenBank/DDBJ databases">
        <authorList>
            <person name="Lanie J.A."/>
            <person name="Ng W.-L."/>
            <person name="Kazmierczak K.M."/>
            <person name="Andrzejewski T.M."/>
            <person name="Davidsen T.M."/>
            <person name="Wayne K.J."/>
            <person name="Tettelin H."/>
            <person name="Glass J.I."/>
            <person name="Rusch D."/>
            <person name="Podicherti R."/>
            <person name="Tsui H.-C.T."/>
            <person name="Winkler M.E."/>
        </authorList>
    </citation>
    <scope>NUCLEOTIDE SEQUENCE</scope>
</reference>
<dbReference type="AlphaFoldDB" id="A0A381V9K5"/>
<protein>
    <submittedName>
        <fullName evidence="1">Uncharacterized protein</fullName>
    </submittedName>
</protein>
<dbReference type="SUPFAM" id="SSF75712">
    <property type="entry name" value="Rad50 coiled-coil Zn hook"/>
    <property type="match status" value="1"/>
</dbReference>
<proteinExistence type="predicted"/>
<evidence type="ECO:0000313" key="1">
    <source>
        <dbReference type="EMBL" id="SVA37062.1"/>
    </source>
</evidence>
<accession>A0A381V9K5</accession>
<organism evidence="1">
    <name type="scientific">marine metagenome</name>
    <dbReference type="NCBI Taxonomy" id="408172"/>
    <lineage>
        <taxon>unclassified sequences</taxon>
        <taxon>metagenomes</taxon>
        <taxon>ecological metagenomes</taxon>
    </lineage>
</organism>
<name>A0A381V9K5_9ZZZZ</name>